<evidence type="ECO:0000313" key="1">
    <source>
        <dbReference type="EMBL" id="ANZ40527.1"/>
    </source>
</evidence>
<dbReference type="EMBL" id="CP016793">
    <property type="protein sequence ID" value="ANZ40527.1"/>
    <property type="molecule type" value="Genomic_DNA"/>
</dbReference>
<dbReference type="KEGG" id="led:BBK82_35510"/>
<dbReference type="AlphaFoldDB" id="A0A1B2HS21"/>
<evidence type="ECO:0000313" key="2">
    <source>
        <dbReference type="Proteomes" id="UP000093053"/>
    </source>
</evidence>
<organism evidence="1 2">
    <name type="scientific">Lentzea guizhouensis</name>
    <dbReference type="NCBI Taxonomy" id="1586287"/>
    <lineage>
        <taxon>Bacteria</taxon>
        <taxon>Bacillati</taxon>
        <taxon>Actinomycetota</taxon>
        <taxon>Actinomycetes</taxon>
        <taxon>Pseudonocardiales</taxon>
        <taxon>Pseudonocardiaceae</taxon>
        <taxon>Lentzea</taxon>
    </lineage>
</organism>
<reference evidence="1 2" key="1">
    <citation type="submission" date="2016-07" db="EMBL/GenBank/DDBJ databases">
        <title>Complete genome sequence of the Lentzea guizhouensis DHS C013.</title>
        <authorList>
            <person name="Cao C."/>
        </authorList>
    </citation>
    <scope>NUCLEOTIDE SEQUENCE [LARGE SCALE GENOMIC DNA]</scope>
    <source>
        <strain evidence="1 2">DHS C013</strain>
    </source>
</reference>
<dbReference type="Proteomes" id="UP000093053">
    <property type="component" value="Chromosome"/>
</dbReference>
<accession>A0A1B2HS21</accession>
<name>A0A1B2HS21_9PSEU</name>
<protein>
    <submittedName>
        <fullName evidence="1">Uncharacterized protein</fullName>
    </submittedName>
</protein>
<proteinExistence type="predicted"/>
<keyword evidence="2" id="KW-1185">Reference proteome</keyword>
<sequence length="61" mass="6708">MVPGDSLALPGGSVDTLPAPGRAFNIHESQVNERGRGSIGGWYSKAPATAHWCRRYEHCWR</sequence>
<gene>
    <name evidence="1" type="ORF">BBK82_35510</name>
</gene>